<dbReference type="Pfam" id="PF00589">
    <property type="entry name" value="Phage_integrase"/>
    <property type="match status" value="1"/>
</dbReference>
<dbReference type="PANTHER" id="PTHR30349:SF41">
    <property type="entry name" value="INTEGRASE_RECOMBINASE PROTEIN MJ0367-RELATED"/>
    <property type="match status" value="1"/>
</dbReference>
<evidence type="ECO:0000313" key="6">
    <source>
        <dbReference type="EMBL" id="MBA6100320.1"/>
    </source>
</evidence>
<keyword evidence="2" id="KW-0229">DNA integration</keyword>
<reference evidence="6 7" key="1">
    <citation type="submission" date="2020-07" db="EMBL/GenBank/DDBJ databases">
        <title>Diversity of carbapenemase encoding genes among Pseudomonas putida group clinical isolates in a tertiary Brazilian hospital.</title>
        <authorList>
            <person name="Alberto-Lei F."/>
            <person name="Nodari C.S."/>
            <person name="Streling A.P."/>
            <person name="Paulino J.T."/>
            <person name="Bessa-Neto F.O."/>
            <person name="Cayo R."/>
            <person name="Gales A.C."/>
        </authorList>
    </citation>
    <scope>NUCLEOTIDE SEQUENCE [LARGE SCALE GENOMIC DNA]</scope>
    <source>
        <strain evidence="6 7">12815</strain>
    </source>
</reference>
<sequence>MARLRHIEHFPRQYEILGENVVWTETKRREPISSMPVLFWNDSSPWREANLWALERADSGDVSIDTVRSNMTSLLMYANWLEASGTDWWHFPLKKSERCLVMYRGFVVRQRDNDVIAPSTASQRMRDVISFYRWLRAANFLISDWPLWKEHNISIRFTTDVGFQRTMMIQTTDLAIKNRRRSGVHLEDGVTPVSSVDRDAILEFVKQHGSWEVFLLLTLGFFTGMRIGTLCDLKIDSLRRATREPLAPSLYRIAIGPAARPTVKTKYDVSGHCWITAEHRDLILRYADSSRRISRANKAKNYDSELIFLSKNGNPYVRTNTQRSSSVNVEMHELRKKAKVHGITAFEGFYFHQTRATFATQLATALLPLVGVAGTVGLVREAMLHRDESTTLKYIKFVQQSPIKEAIANEFTKAFMGVASSLIGNEHE</sequence>
<gene>
    <name evidence="6" type="ORF">H4C80_24835</name>
</gene>
<evidence type="ECO:0000256" key="4">
    <source>
        <dbReference type="ARBA" id="ARBA00023172"/>
    </source>
</evidence>
<dbReference type="EMBL" id="JACGCX010000028">
    <property type="protein sequence ID" value="MBA6100320.1"/>
    <property type="molecule type" value="Genomic_DNA"/>
</dbReference>
<evidence type="ECO:0000259" key="5">
    <source>
        <dbReference type="Pfam" id="PF00589"/>
    </source>
</evidence>
<dbReference type="InterPro" id="IPR011010">
    <property type="entry name" value="DNA_brk_join_enz"/>
</dbReference>
<dbReference type="RefSeq" id="WP_182387639.1">
    <property type="nucleotide sequence ID" value="NZ_JACGCX010000028.1"/>
</dbReference>
<dbReference type="GO" id="GO:0003677">
    <property type="term" value="F:DNA binding"/>
    <property type="evidence" value="ECO:0007669"/>
    <property type="project" value="UniProtKB-KW"/>
</dbReference>
<dbReference type="InterPro" id="IPR013762">
    <property type="entry name" value="Integrase-like_cat_sf"/>
</dbReference>
<protein>
    <submittedName>
        <fullName evidence="6">Site-specific integrase</fullName>
    </submittedName>
</protein>
<evidence type="ECO:0000256" key="2">
    <source>
        <dbReference type="ARBA" id="ARBA00022908"/>
    </source>
</evidence>
<keyword evidence="4" id="KW-0233">DNA recombination</keyword>
<dbReference type="GO" id="GO:0006310">
    <property type="term" value="P:DNA recombination"/>
    <property type="evidence" value="ECO:0007669"/>
    <property type="project" value="UniProtKB-KW"/>
</dbReference>
<organism evidence="6 7">
    <name type="scientific">Pseudomonas juntendi</name>
    <dbReference type="NCBI Taxonomy" id="2666183"/>
    <lineage>
        <taxon>Bacteria</taxon>
        <taxon>Pseudomonadati</taxon>
        <taxon>Pseudomonadota</taxon>
        <taxon>Gammaproteobacteria</taxon>
        <taxon>Pseudomonadales</taxon>
        <taxon>Pseudomonadaceae</taxon>
        <taxon>Pseudomonas</taxon>
    </lineage>
</organism>
<feature type="domain" description="Tyr recombinase" evidence="5">
    <location>
        <begin position="201"/>
        <end position="395"/>
    </location>
</feature>
<proteinExistence type="inferred from homology"/>
<evidence type="ECO:0000256" key="1">
    <source>
        <dbReference type="ARBA" id="ARBA00008857"/>
    </source>
</evidence>
<dbReference type="AlphaFoldDB" id="A0A7W2KKP8"/>
<dbReference type="SUPFAM" id="SSF56349">
    <property type="entry name" value="DNA breaking-rejoining enzymes"/>
    <property type="match status" value="1"/>
</dbReference>
<dbReference type="Proteomes" id="UP000545074">
    <property type="component" value="Unassembled WGS sequence"/>
</dbReference>
<dbReference type="Gene3D" id="1.10.443.10">
    <property type="entry name" value="Intergrase catalytic core"/>
    <property type="match status" value="1"/>
</dbReference>
<keyword evidence="3" id="KW-0238">DNA-binding</keyword>
<evidence type="ECO:0000313" key="7">
    <source>
        <dbReference type="Proteomes" id="UP000545074"/>
    </source>
</evidence>
<dbReference type="CDD" id="cd00397">
    <property type="entry name" value="DNA_BRE_C"/>
    <property type="match status" value="1"/>
</dbReference>
<comment type="similarity">
    <text evidence="1">Belongs to the 'phage' integrase family.</text>
</comment>
<dbReference type="GO" id="GO:0015074">
    <property type="term" value="P:DNA integration"/>
    <property type="evidence" value="ECO:0007669"/>
    <property type="project" value="UniProtKB-KW"/>
</dbReference>
<comment type="caution">
    <text evidence="6">The sequence shown here is derived from an EMBL/GenBank/DDBJ whole genome shotgun (WGS) entry which is preliminary data.</text>
</comment>
<accession>A0A7W2KKP8</accession>
<dbReference type="InterPro" id="IPR002104">
    <property type="entry name" value="Integrase_catalytic"/>
</dbReference>
<dbReference type="PANTHER" id="PTHR30349">
    <property type="entry name" value="PHAGE INTEGRASE-RELATED"/>
    <property type="match status" value="1"/>
</dbReference>
<dbReference type="InterPro" id="IPR050090">
    <property type="entry name" value="Tyrosine_recombinase_XerCD"/>
</dbReference>
<evidence type="ECO:0000256" key="3">
    <source>
        <dbReference type="ARBA" id="ARBA00023125"/>
    </source>
</evidence>
<name>A0A7W2KKP8_9PSED</name>